<feature type="domain" description="ABC transporter" evidence="6">
    <location>
        <begin position="9"/>
        <end position="239"/>
    </location>
</feature>
<evidence type="ECO:0000256" key="5">
    <source>
        <dbReference type="ARBA" id="ARBA00024722"/>
    </source>
</evidence>
<evidence type="ECO:0000313" key="7">
    <source>
        <dbReference type="EMBL" id="SEC97794.1"/>
    </source>
</evidence>
<dbReference type="AlphaFoldDB" id="A0A1H4WZ27"/>
<dbReference type="SUPFAM" id="SSF50331">
    <property type="entry name" value="MOP-like"/>
    <property type="match status" value="1"/>
</dbReference>
<dbReference type="Pfam" id="PF00005">
    <property type="entry name" value="ABC_tran"/>
    <property type="match status" value="1"/>
</dbReference>
<dbReference type="Proteomes" id="UP000198992">
    <property type="component" value="Unassembled WGS sequence"/>
</dbReference>
<name>A0A1H4WZ27_9BRAD</name>
<evidence type="ECO:0000256" key="2">
    <source>
        <dbReference type="ARBA" id="ARBA00022448"/>
    </source>
</evidence>
<evidence type="ECO:0000256" key="3">
    <source>
        <dbReference type="ARBA" id="ARBA00022741"/>
    </source>
</evidence>
<keyword evidence="4 7" id="KW-0067">ATP-binding</keyword>
<gene>
    <name evidence="7" type="ORF">SAMN05444164_3279</name>
</gene>
<evidence type="ECO:0000313" key="8">
    <source>
        <dbReference type="Proteomes" id="UP000198992"/>
    </source>
</evidence>
<keyword evidence="2" id="KW-0813">Transport</keyword>
<keyword evidence="3" id="KW-0547">Nucleotide-binding</keyword>
<evidence type="ECO:0000256" key="4">
    <source>
        <dbReference type="ARBA" id="ARBA00022840"/>
    </source>
</evidence>
<accession>A0A1H4WZ27</accession>
<sequence>MKQNNEPLLELQALTKEYGRGAALRGVDLAVRSGELVAVLGPSGSGKSTVLSLIAGFQVPTSGRIFLRGQDISRLAPGQRELGVVFQNYALFPHMTIAENVGYPLKLRGWDAARRRERVAEVLDLVRLNGHEGKRPHHLSGGQQQRAALARVLSFEPPLLLMDEPLSALDREIRGEMKAEIRRIHREMGTTILYVTHDREEALALSDRVAILRGGNLIASGPPTELFRAPTSAFVGRFFSGHNILPIGDATTADSGHARITLGGAEVVVRSAVRGRGMRTCLALPPHNLRLQPGPGMPTIAARVVDVANLGHETEVTFLINSATHVVGRFPFGSGIPNPGEATDLHLSLDGALLVVDDVGIEEVATVESKQRELA</sequence>
<dbReference type="EMBL" id="FNTH01000001">
    <property type="protein sequence ID" value="SEC97794.1"/>
    <property type="molecule type" value="Genomic_DNA"/>
</dbReference>
<dbReference type="InterPro" id="IPR027417">
    <property type="entry name" value="P-loop_NTPase"/>
</dbReference>
<dbReference type="PROSITE" id="PS00211">
    <property type="entry name" value="ABC_TRANSPORTER_1"/>
    <property type="match status" value="1"/>
</dbReference>
<dbReference type="PROSITE" id="PS50893">
    <property type="entry name" value="ABC_TRANSPORTER_2"/>
    <property type="match status" value="1"/>
</dbReference>
<dbReference type="RefSeq" id="WP_171947732.1">
    <property type="nucleotide sequence ID" value="NZ_FNTH01000001.1"/>
</dbReference>
<organism evidence="7 8">
    <name type="scientific">Bradyrhizobium erythrophlei</name>
    <dbReference type="NCBI Taxonomy" id="1437360"/>
    <lineage>
        <taxon>Bacteria</taxon>
        <taxon>Pseudomonadati</taxon>
        <taxon>Pseudomonadota</taxon>
        <taxon>Alphaproteobacteria</taxon>
        <taxon>Hyphomicrobiales</taxon>
        <taxon>Nitrobacteraceae</taxon>
        <taxon>Bradyrhizobium</taxon>
    </lineage>
</organism>
<dbReference type="InterPro" id="IPR050093">
    <property type="entry name" value="ABC_SmlMolc_Importer"/>
</dbReference>
<dbReference type="Gene3D" id="3.40.50.300">
    <property type="entry name" value="P-loop containing nucleotide triphosphate hydrolases"/>
    <property type="match status" value="1"/>
</dbReference>
<protein>
    <submittedName>
        <fullName evidence="7">Putative spermidine/putrescine transport system ATP-binding protein</fullName>
    </submittedName>
</protein>
<proteinExistence type="inferred from homology"/>
<evidence type="ECO:0000256" key="1">
    <source>
        <dbReference type="ARBA" id="ARBA00005417"/>
    </source>
</evidence>
<dbReference type="GO" id="GO:0016887">
    <property type="term" value="F:ATP hydrolysis activity"/>
    <property type="evidence" value="ECO:0007669"/>
    <property type="project" value="InterPro"/>
</dbReference>
<dbReference type="GO" id="GO:0015697">
    <property type="term" value="P:quaternary ammonium group transport"/>
    <property type="evidence" value="ECO:0007669"/>
    <property type="project" value="UniProtKB-ARBA"/>
</dbReference>
<dbReference type="SUPFAM" id="SSF52540">
    <property type="entry name" value="P-loop containing nucleoside triphosphate hydrolases"/>
    <property type="match status" value="1"/>
</dbReference>
<dbReference type="GO" id="GO:0005524">
    <property type="term" value="F:ATP binding"/>
    <property type="evidence" value="ECO:0007669"/>
    <property type="project" value="UniProtKB-KW"/>
</dbReference>
<dbReference type="PANTHER" id="PTHR42781:SF4">
    <property type="entry name" value="SPERMIDINE_PUTRESCINE IMPORT ATP-BINDING PROTEIN POTA"/>
    <property type="match status" value="1"/>
</dbReference>
<reference evidence="7 8" key="1">
    <citation type="submission" date="2016-10" db="EMBL/GenBank/DDBJ databases">
        <authorList>
            <person name="de Groot N.N."/>
        </authorList>
    </citation>
    <scope>NUCLEOTIDE SEQUENCE [LARGE SCALE GENOMIC DNA]</scope>
    <source>
        <strain evidence="7 8">MT12</strain>
    </source>
</reference>
<evidence type="ECO:0000259" key="6">
    <source>
        <dbReference type="PROSITE" id="PS50893"/>
    </source>
</evidence>
<comment type="function">
    <text evidence="5">Involved in beta-(1--&gt;2)glucan export. Transmembrane domains (TMD) form a pore in the inner membrane and the ATP-binding domain (NBD) is responsible for energy generation.</text>
</comment>
<comment type="similarity">
    <text evidence="1">Belongs to the ABC transporter superfamily.</text>
</comment>
<dbReference type="InterPro" id="IPR003593">
    <property type="entry name" value="AAA+_ATPase"/>
</dbReference>
<dbReference type="PANTHER" id="PTHR42781">
    <property type="entry name" value="SPERMIDINE/PUTRESCINE IMPORT ATP-BINDING PROTEIN POTA"/>
    <property type="match status" value="1"/>
</dbReference>
<dbReference type="InterPro" id="IPR003439">
    <property type="entry name" value="ABC_transporter-like_ATP-bd"/>
</dbReference>
<dbReference type="InterPro" id="IPR008995">
    <property type="entry name" value="Mo/tungstate-bd_C_term_dom"/>
</dbReference>
<dbReference type="InterPro" id="IPR017871">
    <property type="entry name" value="ABC_transporter-like_CS"/>
</dbReference>
<dbReference type="FunFam" id="3.40.50.300:FF:000425">
    <property type="entry name" value="Probable ABC transporter, ATP-binding subunit"/>
    <property type="match status" value="1"/>
</dbReference>
<dbReference type="SMART" id="SM00382">
    <property type="entry name" value="AAA"/>
    <property type="match status" value="1"/>
</dbReference>